<feature type="transmembrane region" description="Helical" evidence="7">
    <location>
        <begin position="451"/>
        <end position="471"/>
    </location>
</feature>
<evidence type="ECO:0000256" key="7">
    <source>
        <dbReference type="SAM" id="Phobius"/>
    </source>
</evidence>
<proteinExistence type="predicted"/>
<comment type="subcellular location">
    <subcellularLocation>
        <location evidence="1">Membrane</location>
        <topology evidence="1">Multi-pass membrane protein</topology>
    </subcellularLocation>
</comment>
<feature type="region of interest" description="Disordered" evidence="6">
    <location>
        <begin position="684"/>
        <end position="705"/>
    </location>
</feature>
<keyword evidence="4 7" id="KW-0472">Membrane</keyword>
<feature type="transmembrane region" description="Helical" evidence="7">
    <location>
        <begin position="401"/>
        <end position="418"/>
    </location>
</feature>
<evidence type="ECO:0000256" key="6">
    <source>
        <dbReference type="SAM" id="MobiDB-lite"/>
    </source>
</evidence>
<dbReference type="Proteomes" id="UP001642464">
    <property type="component" value="Unassembled WGS sequence"/>
</dbReference>
<keyword evidence="3 7" id="KW-1133">Transmembrane helix</keyword>
<evidence type="ECO:0000256" key="1">
    <source>
        <dbReference type="ARBA" id="ARBA00004141"/>
    </source>
</evidence>
<dbReference type="EMBL" id="CAXAMM010001847">
    <property type="protein sequence ID" value="CAK8993661.1"/>
    <property type="molecule type" value="Genomic_DNA"/>
</dbReference>
<evidence type="ECO:0000313" key="9">
    <source>
        <dbReference type="Proteomes" id="UP001642464"/>
    </source>
</evidence>
<keyword evidence="5" id="KW-0325">Glycoprotein</keyword>
<dbReference type="Gene3D" id="1.20.1640.10">
    <property type="entry name" value="Multidrug efflux transporter AcrB transmembrane domain"/>
    <property type="match status" value="1"/>
</dbReference>
<keyword evidence="9" id="KW-1185">Reference proteome</keyword>
<evidence type="ECO:0000256" key="3">
    <source>
        <dbReference type="ARBA" id="ARBA00022989"/>
    </source>
</evidence>
<comment type="caution">
    <text evidence="8">The sequence shown here is derived from an EMBL/GenBank/DDBJ whole genome shotgun (WGS) entry which is preliminary data.</text>
</comment>
<evidence type="ECO:0000256" key="4">
    <source>
        <dbReference type="ARBA" id="ARBA00023136"/>
    </source>
</evidence>
<name>A0ABP0HTY1_9DINO</name>
<evidence type="ECO:0000256" key="5">
    <source>
        <dbReference type="ARBA" id="ARBA00023180"/>
    </source>
</evidence>
<evidence type="ECO:0000313" key="8">
    <source>
        <dbReference type="EMBL" id="CAK8993661.1"/>
    </source>
</evidence>
<evidence type="ECO:0000256" key="2">
    <source>
        <dbReference type="ARBA" id="ARBA00022692"/>
    </source>
</evidence>
<keyword evidence="2 7" id="KW-0812">Transmembrane</keyword>
<dbReference type="PANTHER" id="PTHR45951">
    <property type="entry name" value="PROTEIN DISPATCHED-RELATED"/>
    <property type="match status" value="1"/>
</dbReference>
<accession>A0ABP0HTY1</accession>
<gene>
    <name evidence="8" type="ORF">SCF082_LOCUS3596</name>
</gene>
<feature type="transmembrane region" description="Helical" evidence="7">
    <location>
        <begin position="425"/>
        <end position="445"/>
    </location>
</feature>
<feature type="transmembrane region" description="Helical" evidence="7">
    <location>
        <begin position="527"/>
        <end position="550"/>
    </location>
</feature>
<protein>
    <submittedName>
        <fullName evidence="8">Protein dispatched homolog 1 (Protein chameleon)</fullName>
    </submittedName>
</protein>
<dbReference type="SUPFAM" id="SSF82866">
    <property type="entry name" value="Multidrug efflux transporter AcrB transmembrane domain"/>
    <property type="match status" value="1"/>
</dbReference>
<feature type="transmembrane region" description="Helical" evidence="7">
    <location>
        <begin position="492"/>
        <end position="515"/>
    </location>
</feature>
<sequence>MRSRYVASARHFAPVRADLEDCLLTAGELLRCPNDCSESGDCDTDGFWVAPVASGRPNAVGEPNPERSDTGVCSCFSGYSAVDCSLTPDWKVPLLNCIDIILTWGLKGHELDNASAPEFDPRFELLAAPETQAAGRPAGGVGRTADCVAFQRTVFRGASWSELEAPVEEYTVLTLRVLSDPESDVESIVAEPCYILDEEEEFQLVDDNLRSIDLNDHVKCVVSFAIIELSRVNVRDELPCWIEGPAERMSVRFDGFGTSRNGFETFVNAVGGMFPAVWTEHGLVEDPDLASQALQATGLYAPGSGEEVLWALRDVVTDGVDYGGRLYFTMVRLKINVAQNANTTYRPLGPQEAPLRWRGLERHARAVERLGAAAERGSTFQGRSDAHGLGDVDPDVVQSTLLAFSASISVSLLAVAVFSQNVVIAIYVCMNILLVIGVLSGFLLNVMGYEFGVVEAIGATIFVGLSVDYCLHLAHAYNQAPGVNSKQKMRHALVVIGPSILGGALTTIMGSAFLLPCRILLFQKLGWTLFANSAVSMLFTFSFLSPMLLICGPVGRTGDLCCCLRRGGSLSDRWAEERHGTINLDQMTEESSAAAAFRAQAERRAGTLHLDSLESNVNAAADAFSAQARLKAGTIHLDALESRVSAAAAAFKEHGGGPRTDDRGSPSACVIGEVALELKSVSSEAGSPKAAVPSEPSSVSLFVPEEPSSVNLDPVVLGKSIRV</sequence>
<organism evidence="8 9">
    <name type="scientific">Durusdinium trenchii</name>
    <dbReference type="NCBI Taxonomy" id="1381693"/>
    <lineage>
        <taxon>Eukaryota</taxon>
        <taxon>Sar</taxon>
        <taxon>Alveolata</taxon>
        <taxon>Dinophyceae</taxon>
        <taxon>Suessiales</taxon>
        <taxon>Symbiodiniaceae</taxon>
        <taxon>Durusdinium</taxon>
    </lineage>
</organism>
<reference evidence="8 9" key="1">
    <citation type="submission" date="2024-02" db="EMBL/GenBank/DDBJ databases">
        <authorList>
            <person name="Chen Y."/>
            <person name="Shah S."/>
            <person name="Dougan E. K."/>
            <person name="Thang M."/>
            <person name="Chan C."/>
        </authorList>
    </citation>
    <scope>NUCLEOTIDE SEQUENCE [LARGE SCALE GENOMIC DNA]</scope>
</reference>
<dbReference type="InterPro" id="IPR052081">
    <property type="entry name" value="Dispatched_Hh_regulator"/>
</dbReference>